<sequence>MPLFGHKNKTRHDSEGANSADITDNSQRDFATGRNDGHSNPTNTNKFHDANHYGVGGTSQGTSDAAFGGPAAGVGGGAGTGAGTETHHGHVHGHYGAGGGAGAMVGSAALREQAMMRDREAQNFQAQSKELAEAERLEQQAREHRERAVAQGAHPMNKNLGGGNLAGSGQNAGVAQNQGGTY</sequence>
<dbReference type="EMBL" id="KN840479">
    <property type="protein sequence ID" value="KIP08497.1"/>
    <property type="molecule type" value="Genomic_DNA"/>
</dbReference>
<evidence type="ECO:0000313" key="3">
    <source>
        <dbReference type="Proteomes" id="UP000053257"/>
    </source>
</evidence>
<feature type="compositionally biased region" description="Basic residues" evidence="1">
    <location>
        <begin position="1"/>
        <end position="10"/>
    </location>
</feature>
<feature type="compositionally biased region" description="Polar residues" evidence="1">
    <location>
        <begin position="16"/>
        <end position="29"/>
    </location>
</feature>
<accession>A0A0C3S9P7</accession>
<dbReference type="HOGENOM" id="CLU_1482517_0_0_1"/>
<feature type="region of interest" description="Disordered" evidence="1">
    <location>
        <begin position="138"/>
        <end position="182"/>
    </location>
</feature>
<proteinExistence type="predicted"/>
<gene>
    <name evidence="2" type="ORF">PHLGIDRAFT_127001</name>
</gene>
<evidence type="ECO:0000313" key="2">
    <source>
        <dbReference type="EMBL" id="KIP08497.1"/>
    </source>
</evidence>
<protein>
    <submittedName>
        <fullName evidence="2">Uncharacterized protein</fullName>
    </submittedName>
</protein>
<reference evidence="2 3" key="1">
    <citation type="journal article" date="2014" name="PLoS Genet.">
        <title>Analysis of the Phlebiopsis gigantea genome, transcriptome and secretome provides insight into its pioneer colonization strategies of wood.</title>
        <authorList>
            <person name="Hori C."/>
            <person name="Ishida T."/>
            <person name="Igarashi K."/>
            <person name="Samejima M."/>
            <person name="Suzuki H."/>
            <person name="Master E."/>
            <person name="Ferreira P."/>
            <person name="Ruiz-Duenas F.J."/>
            <person name="Held B."/>
            <person name="Canessa P."/>
            <person name="Larrondo L.F."/>
            <person name="Schmoll M."/>
            <person name="Druzhinina I.S."/>
            <person name="Kubicek C.P."/>
            <person name="Gaskell J.A."/>
            <person name="Kersten P."/>
            <person name="St John F."/>
            <person name="Glasner J."/>
            <person name="Sabat G."/>
            <person name="Splinter BonDurant S."/>
            <person name="Syed K."/>
            <person name="Yadav J."/>
            <person name="Mgbeahuruike A.C."/>
            <person name="Kovalchuk A."/>
            <person name="Asiegbu F.O."/>
            <person name="Lackner G."/>
            <person name="Hoffmeister D."/>
            <person name="Rencoret J."/>
            <person name="Gutierrez A."/>
            <person name="Sun H."/>
            <person name="Lindquist E."/>
            <person name="Barry K."/>
            <person name="Riley R."/>
            <person name="Grigoriev I.V."/>
            <person name="Henrissat B."/>
            <person name="Kues U."/>
            <person name="Berka R.M."/>
            <person name="Martinez A.T."/>
            <person name="Covert S.F."/>
            <person name="Blanchette R.A."/>
            <person name="Cullen D."/>
        </authorList>
    </citation>
    <scope>NUCLEOTIDE SEQUENCE [LARGE SCALE GENOMIC DNA]</scope>
    <source>
        <strain evidence="2 3">11061_1 CR5-6</strain>
    </source>
</reference>
<dbReference type="Proteomes" id="UP000053257">
    <property type="component" value="Unassembled WGS sequence"/>
</dbReference>
<keyword evidence="3" id="KW-1185">Reference proteome</keyword>
<evidence type="ECO:0000256" key="1">
    <source>
        <dbReference type="SAM" id="MobiDB-lite"/>
    </source>
</evidence>
<name>A0A0C3S9P7_PHLG1</name>
<feature type="region of interest" description="Disordered" evidence="1">
    <location>
        <begin position="1"/>
        <end position="70"/>
    </location>
</feature>
<dbReference type="AlphaFoldDB" id="A0A0C3S9P7"/>
<feature type="compositionally biased region" description="Low complexity" evidence="1">
    <location>
        <begin position="167"/>
        <end position="182"/>
    </location>
</feature>
<feature type="compositionally biased region" description="Basic and acidic residues" evidence="1">
    <location>
        <begin position="138"/>
        <end position="148"/>
    </location>
</feature>
<organism evidence="2 3">
    <name type="scientific">Phlebiopsis gigantea (strain 11061_1 CR5-6)</name>
    <name type="common">White-rot fungus</name>
    <name type="synonym">Peniophora gigantea</name>
    <dbReference type="NCBI Taxonomy" id="745531"/>
    <lineage>
        <taxon>Eukaryota</taxon>
        <taxon>Fungi</taxon>
        <taxon>Dikarya</taxon>
        <taxon>Basidiomycota</taxon>
        <taxon>Agaricomycotina</taxon>
        <taxon>Agaricomycetes</taxon>
        <taxon>Polyporales</taxon>
        <taxon>Phanerochaetaceae</taxon>
        <taxon>Phlebiopsis</taxon>
    </lineage>
</organism>